<protein>
    <submittedName>
        <fullName evidence="2">Uncharacterized protein</fullName>
    </submittedName>
</protein>
<sequence>MTQRRAAVAGLAPPSEASGEMYNNKALQAIEPLLVEAFSEQPETLREAANSASASQQTAVARIILDVVAATLPDDRAVPPWVLSGVVSARGMPWDAGPQGEELRAALLCQLLRTPANCEAAASLPQVCRYLQQPGMKVKEDTVWPIKAYLLSGETPDLLRLGSRLVSRQCPNALEVRQRYKRDTPSLETKRDLRNAWTTVLITSGWAAFRAWRGVLDVPAVLAMARASAGALAGMSVLEGLWRAEEHVIQSAWYYKDSRAMVSCSAGMCLLHCLVWAWAFQFSVGVPFLFCRVVKDDFMDAYRSFEV</sequence>
<organism evidence="2">
    <name type="scientific">Pyrodinium bahamense</name>
    <dbReference type="NCBI Taxonomy" id="73915"/>
    <lineage>
        <taxon>Eukaryota</taxon>
        <taxon>Sar</taxon>
        <taxon>Alveolata</taxon>
        <taxon>Dinophyceae</taxon>
        <taxon>Gonyaulacales</taxon>
        <taxon>Pyrocystaceae</taxon>
        <taxon>Pyrodinium</taxon>
    </lineage>
</organism>
<proteinExistence type="predicted"/>
<keyword evidence="1" id="KW-0472">Membrane</keyword>
<reference evidence="2" key="1">
    <citation type="submission" date="2021-01" db="EMBL/GenBank/DDBJ databases">
        <authorList>
            <person name="Corre E."/>
            <person name="Pelletier E."/>
            <person name="Niang G."/>
            <person name="Scheremetjew M."/>
            <person name="Finn R."/>
            <person name="Kale V."/>
            <person name="Holt S."/>
            <person name="Cochrane G."/>
            <person name="Meng A."/>
            <person name="Brown T."/>
            <person name="Cohen L."/>
        </authorList>
    </citation>
    <scope>NUCLEOTIDE SEQUENCE</scope>
    <source>
        <strain evidence="2">Pbaha01</strain>
    </source>
</reference>
<evidence type="ECO:0000313" key="2">
    <source>
        <dbReference type="EMBL" id="CAD8372701.1"/>
    </source>
</evidence>
<dbReference type="EMBL" id="HBEG01034368">
    <property type="protein sequence ID" value="CAD8372701.1"/>
    <property type="molecule type" value="Transcribed_RNA"/>
</dbReference>
<evidence type="ECO:0000256" key="1">
    <source>
        <dbReference type="SAM" id="Phobius"/>
    </source>
</evidence>
<keyword evidence="1" id="KW-1133">Transmembrane helix</keyword>
<gene>
    <name evidence="2" type="ORF">PBAH0796_LOCUS21002</name>
</gene>
<name>A0A7S0AS16_9DINO</name>
<accession>A0A7S0AS16</accession>
<keyword evidence="1" id="KW-0812">Transmembrane</keyword>
<feature type="transmembrane region" description="Helical" evidence="1">
    <location>
        <begin position="274"/>
        <end position="294"/>
    </location>
</feature>
<dbReference type="AlphaFoldDB" id="A0A7S0AS16"/>